<evidence type="ECO:0000259" key="2">
    <source>
        <dbReference type="PROSITE" id="PS50846"/>
    </source>
</evidence>
<reference evidence="3 4" key="1">
    <citation type="submission" date="2016-02" db="EMBL/GenBank/DDBJ databases">
        <authorList>
            <person name="Wen L."/>
            <person name="He K."/>
            <person name="Yang H."/>
        </authorList>
    </citation>
    <scope>NUCLEOTIDE SEQUENCE [LARGE SCALE GENOMIC DNA]</scope>
    <source>
        <strain evidence="3 4">TSA40</strain>
    </source>
</reference>
<evidence type="ECO:0000313" key="4">
    <source>
        <dbReference type="Proteomes" id="UP000197535"/>
    </source>
</evidence>
<dbReference type="PROSITE" id="PS01047">
    <property type="entry name" value="HMA_1"/>
    <property type="match status" value="1"/>
</dbReference>
<dbReference type="PROSITE" id="PS50846">
    <property type="entry name" value="HMA_2"/>
    <property type="match status" value="1"/>
</dbReference>
<dbReference type="RefSeq" id="WP_088709448.1">
    <property type="nucleotide sequence ID" value="NZ_LSTO01000001.1"/>
</dbReference>
<organism evidence="3 4">
    <name type="scientific">Noviherbaspirillum denitrificans</name>
    <dbReference type="NCBI Taxonomy" id="1968433"/>
    <lineage>
        <taxon>Bacteria</taxon>
        <taxon>Pseudomonadati</taxon>
        <taxon>Pseudomonadota</taxon>
        <taxon>Betaproteobacteria</taxon>
        <taxon>Burkholderiales</taxon>
        <taxon>Oxalobacteraceae</taxon>
        <taxon>Noviherbaspirillum</taxon>
    </lineage>
</organism>
<dbReference type="EMBL" id="LSTO01000001">
    <property type="protein sequence ID" value="OWW22633.1"/>
    <property type="molecule type" value="Genomic_DNA"/>
</dbReference>
<dbReference type="SUPFAM" id="SSF55008">
    <property type="entry name" value="HMA, heavy metal-associated domain"/>
    <property type="match status" value="1"/>
</dbReference>
<dbReference type="CDD" id="cd00371">
    <property type="entry name" value="HMA"/>
    <property type="match status" value="1"/>
</dbReference>
<evidence type="ECO:0000256" key="1">
    <source>
        <dbReference type="ARBA" id="ARBA00022723"/>
    </source>
</evidence>
<feature type="domain" description="HMA" evidence="2">
    <location>
        <begin position="1"/>
        <end position="63"/>
    </location>
</feature>
<sequence length="68" mass="7055">MFAIQVEKMSCGGCAARVTKAIQAQDASAKVDVDLRSKTVRVESNLDAEALVQAVTAAGYPAKVSVDA</sequence>
<comment type="caution">
    <text evidence="3">The sequence shown here is derived from an EMBL/GenBank/DDBJ whole genome shotgun (WGS) entry which is preliminary data.</text>
</comment>
<accession>A0A254TPQ8</accession>
<gene>
    <name evidence="3" type="ORF">AYR66_27165</name>
</gene>
<proteinExistence type="predicted"/>
<protein>
    <submittedName>
        <fullName evidence="3">Copper-binding protein</fullName>
    </submittedName>
</protein>
<dbReference type="InterPro" id="IPR006121">
    <property type="entry name" value="HMA_dom"/>
</dbReference>
<name>A0A254TPQ8_9BURK</name>
<dbReference type="InterPro" id="IPR017969">
    <property type="entry name" value="Heavy-metal-associated_CS"/>
</dbReference>
<dbReference type="GO" id="GO:0046872">
    <property type="term" value="F:metal ion binding"/>
    <property type="evidence" value="ECO:0007669"/>
    <property type="project" value="UniProtKB-KW"/>
</dbReference>
<keyword evidence="4" id="KW-1185">Reference proteome</keyword>
<dbReference type="Pfam" id="PF00403">
    <property type="entry name" value="HMA"/>
    <property type="match status" value="1"/>
</dbReference>
<evidence type="ECO:0000313" key="3">
    <source>
        <dbReference type="EMBL" id="OWW22633.1"/>
    </source>
</evidence>
<dbReference type="AlphaFoldDB" id="A0A254TPQ8"/>
<dbReference type="Gene3D" id="3.30.70.100">
    <property type="match status" value="1"/>
</dbReference>
<dbReference type="OrthoDB" id="9813965at2"/>
<keyword evidence="1" id="KW-0479">Metal-binding</keyword>
<dbReference type="InterPro" id="IPR036163">
    <property type="entry name" value="HMA_dom_sf"/>
</dbReference>
<dbReference type="Proteomes" id="UP000197535">
    <property type="component" value="Unassembled WGS sequence"/>
</dbReference>